<dbReference type="InterPro" id="IPR011993">
    <property type="entry name" value="PH-like_dom_sf"/>
</dbReference>
<dbReference type="SUPFAM" id="SSF50044">
    <property type="entry name" value="SH3-domain"/>
    <property type="match status" value="1"/>
</dbReference>
<dbReference type="PROSITE" id="PS00741">
    <property type="entry name" value="DH_1"/>
    <property type="match status" value="1"/>
</dbReference>
<dbReference type="SUPFAM" id="SSF52087">
    <property type="entry name" value="CRAL/TRIO domain"/>
    <property type="match status" value="1"/>
</dbReference>
<dbReference type="PANTHER" id="PTHR22826:SF211">
    <property type="entry name" value="LD43457P"/>
    <property type="match status" value="1"/>
</dbReference>
<evidence type="ECO:0000256" key="7">
    <source>
        <dbReference type="PROSITE-ProRule" id="PRU00192"/>
    </source>
</evidence>
<evidence type="ECO:0000313" key="13">
    <source>
        <dbReference type="Proteomes" id="UP000694941"/>
    </source>
</evidence>
<dbReference type="InterPro" id="IPR035899">
    <property type="entry name" value="DBL_dom_sf"/>
</dbReference>
<dbReference type="InterPro" id="IPR001849">
    <property type="entry name" value="PH_domain"/>
</dbReference>
<evidence type="ECO:0000256" key="6">
    <source>
        <dbReference type="ARBA" id="ARBA00049987"/>
    </source>
</evidence>
<dbReference type="Gene3D" id="2.30.29.30">
    <property type="entry name" value="Pleckstrin-homology domain (PH domain)/Phosphotyrosine-binding domain (PTB)"/>
    <property type="match status" value="1"/>
</dbReference>
<dbReference type="GeneID" id="106464391"/>
<dbReference type="PROSITE" id="PS50003">
    <property type="entry name" value="PH_DOMAIN"/>
    <property type="match status" value="1"/>
</dbReference>
<keyword evidence="2 7" id="KW-0728">SH3 domain</keyword>
<dbReference type="PROSITE" id="PS50191">
    <property type="entry name" value="CRAL_TRIO"/>
    <property type="match status" value="1"/>
</dbReference>
<evidence type="ECO:0000259" key="10">
    <source>
        <dbReference type="PROSITE" id="PS50003"/>
    </source>
</evidence>
<dbReference type="PANTHER" id="PTHR22826">
    <property type="entry name" value="RHO GUANINE EXCHANGE FACTOR-RELATED"/>
    <property type="match status" value="1"/>
</dbReference>
<dbReference type="Gene3D" id="1.20.58.60">
    <property type="match status" value="1"/>
</dbReference>
<feature type="domain" description="PH" evidence="10">
    <location>
        <begin position="776"/>
        <end position="893"/>
    </location>
</feature>
<evidence type="ECO:0000256" key="3">
    <source>
        <dbReference type="ARBA" id="ARBA00022490"/>
    </source>
</evidence>
<dbReference type="SUPFAM" id="SSF48065">
    <property type="entry name" value="DBL homology domain (DH-domain)"/>
    <property type="match status" value="1"/>
</dbReference>
<dbReference type="SMART" id="SM00325">
    <property type="entry name" value="RhoGEF"/>
    <property type="match status" value="1"/>
</dbReference>
<evidence type="ECO:0000256" key="5">
    <source>
        <dbReference type="ARBA" id="ARBA00022658"/>
    </source>
</evidence>
<dbReference type="InterPro" id="IPR056466">
    <property type="entry name" value="Spectrin_DBS"/>
</dbReference>
<feature type="domain" description="CRAL-TRIO" evidence="12">
    <location>
        <begin position="31"/>
        <end position="157"/>
    </location>
</feature>
<dbReference type="SMART" id="SM00233">
    <property type="entry name" value="PH"/>
    <property type="match status" value="1"/>
</dbReference>
<keyword evidence="13" id="KW-1185">Reference proteome</keyword>
<dbReference type="CDD" id="cd11856">
    <property type="entry name" value="SH3_p47phox_like"/>
    <property type="match status" value="1"/>
</dbReference>
<evidence type="ECO:0000259" key="9">
    <source>
        <dbReference type="PROSITE" id="PS50002"/>
    </source>
</evidence>
<gene>
    <name evidence="14" type="primary">LOC106464391</name>
</gene>
<dbReference type="Proteomes" id="UP000694941">
    <property type="component" value="Unplaced"/>
</dbReference>
<name>A0ABM1BDU7_LIMPO</name>
<dbReference type="InterPro" id="IPR001251">
    <property type="entry name" value="CRAL-TRIO_dom"/>
</dbReference>
<dbReference type="InterPro" id="IPR036865">
    <property type="entry name" value="CRAL-TRIO_dom_sf"/>
</dbReference>
<dbReference type="Gene3D" id="3.40.525.10">
    <property type="entry name" value="CRAL-TRIO lipid binding domain"/>
    <property type="match status" value="1"/>
</dbReference>
<protein>
    <submittedName>
        <fullName evidence="14">Guanine nucleotide exchange factor DBS-like</fullName>
    </submittedName>
</protein>
<dbReference type="SUPFAM" id="SSF46966">
    <property type="entry name" value="Spectrin repeat"/>
    <property type="match status" value="2"/>
</dbReference>
<dbReference type="Pfam" id="PF00621">
    <property type="entry name" value="RhoGEF"/>
    <property type="match status" value="1"/>
</dbReference>
<dbReference type="PROSITE" id="PS50002">
    <property type="entry name" value="SH3"/>
    <property type="match status" value="1"/>
</dbReference>
<dbReference type="SUPFAM" id="SSF50729">
    <property type="entry name" value="PH domain-like"/>
    <property type="match status" value="1"/>
</dbReference>
<dbReference type="InterPro" id="IPR036028">
    <property type="entry name" value="SH3-like_dom_sf"/>
</dbReference>
<dbReference type="InterPro" id="IPR001331">
    <property type="entry name" value="GDS_CDC24_CS"/>
</dbReference>
<evidence type="ECO:0000256" key="4">
    <source>
        <dbReference type="ARBA" id="ARBA00022553"/>
    </source>
</evidence>
<dbReference type="InterPro" id="IPR018159">
    <property type="entry name" value="Spectrin/alpha-actinin"/>
</dbReference>
<dbReference type="CDD" id="cd00176">
    <property type="entry name" value="SPEC"/>
    <property type="match status" value="1"/>
</dbReference>
<evidence type="ECO:0000256" key="2">
    <source>
        <dbReference type="ARBA" id="ARBA00022443"/>
    </source>
</evidence>
<dbReference type="InterPro" id="IPR000219">
    <property type="entry name" value="DH_dom"/>
</dbReference>
<feature type="domain" description="DH" evidence="11">
    <location>
        <begin position="582"/>
        <end position="764"/>
    </location>
</feature>
<feature type="domain" description="SH3" evidence="9">
    <location>
        <begin position="1010"/>
        <end position="1071"/>
    </location>
</feature>
<comment type="similarity">
    <text evidence="6">Belongs to the MCF2 family.</text>
</comment>
<dbReference type="CDD" id="cd00160">
    <property type="entry name" value="RhoGEF"/>
    <property type="match status" value="1"/>
</dbReference>
<dbReference type="RefSeq" id="XP_013779976.1">
    <property type="nucleotide sequence ID" value="XM_013924522.2"/>
</dbReference>
<dbReference type="InterPro" id="IPR055251">
    <property type="entry name" value="SOS1_NGEF_PH"/>
</dbReference>
<dbReference type="InterPro" id="IPR001452">
    <property type="entry name" value="SH3_domain"/>
</dbReference>
<keyword evidence="3" id="KW-0963">Cytoplasm</keyword>
<dbReference type="Pfam" id="PF23289">
    <property type="entry name" value="Spectrin_5"/>
    <property type="match status" value="1"/>
</dbReference>
<comment type="subcellular location">
    <subcellularLocation>
        <location evidence="1">Cytoplasm</location>
    </subcellularLocation>
</comment>
<sequence>MPLDQNIVATQKNHQEKDNISPAENAAIKELQTNEKLTRKESNKGKGFVVLTKNSYKRVQDADLGFALVVDRRNDKWSAVKTILLKISGFFPGLIQIVFVLRPVGFFQKAISEVSNKFFKEEFKFKLIVCSTVEELHEHIEPSQLTEDLGGTIYYSHDEWIEQRVAVEKFSTSLQDISLSLRDMTRRLQDTELPNDVSSTLSLLENQGREYKELKDDLQSAARHGETLLNYIKRQFSEAGSLDMCSDKLINVTAVERLLVQLNETENGFDSVWSDHENKLSQCLELRRFEQEFKELQVNMATNLRELYSFPESGDSVLQIDLLIGQLEKLKLQTEDDFDRMKEIQAMGKNLIVSKHYAIDCVSPKCLELERICNEFQQKLDLRFDLLWKHRDLQERIEKANKWCTRGVDLLASQQIEKCSSPEYAELALEELETFLKSSNEFRLNNPREFHNIFKHMITPETKSLVQQVLQRIEDVQMMCEKRRNNLQKLVSRPPRPVQAVTPEPAVPFSLPSGGSSGSCFYQRGNKSPDGERRSFRKGKTAPKMHIEVRLGEPNSILPSLQEYCSLELQSPHNQQEVKKDRRRHVMTELIETEKIYVLELNSIIQGYKREMDSPAMKEYIPETLSGKGETLFGNMMEIYNFHNNVFLRDLENCSSMPELVGYCFVQRRDALHKLYSTYCMNKPKSEALRRQCGDENLFFKECQKKLGHKLPLGAYLLKPVQRITKYQLLIKDLLKYTDDETAQEELQEALDTMLDVLKYVNDSMHQVAITGFHGSLADYGKLLLQGPFSVWMEKKKDRIRDLRFKPQQRFIFLYEQLVLLTKKCGRDEHPTYAFKNALKTSQIGLTENVKSSRGDSKKFEVWLHGRSQVFIIQAPSLEVKNTWVKTIKKVLLQQFEDLKGESRKQHTEKVPNIYNGTRTAVSSALHRSRNTIGSLSWDNCPTVTNNNQPIVQHVPELERRATLPTIRYHGYKTNSVSYSENHDDGWSTDDFSQTEDEDDDGDMFVCRSEVGSSYQALGDYEAVDVGEASLTEGQVVEVERVGCAGWWYVRVTEIGTHGWVPAMYLGPLSGKYGSHSTPSVSSQDSGSGSLYHAVSRTSVASTVSLEGASAS</sequence>
<reference evidence="14" key="1">
    <citation type="submission" date="2025-08" db="UniProtKB">
        <authorList>
            <consortium name="RefSeq"/>
        </authorList>
    </citation>
    <scope>IDENTIFICATION</scope>
    <source>
        <tissue evidence="14">Muscle</tissue>
    </source>
</reference>
<evidence type="ECO:0000259" key="12">
    <source>
        <dbReference type="PROSITE" id="PS50191"/>
    </source>
</evidence>
<accession>A0ABM1BDU7</accession>
<evidence type="ECO:0000259" key="11">
    <source>
        <dbReference type="PROSITE" id="PS50010"/>
    </source>
</evidence>
<feature type="region of interest" description="Disordered" evidence="8">
    <location>
        <begin position="518"/>
        <end position="541"/>
    </location>
</feature>
<evidence type="ECO:0000256" key="8">
    <source>
        <dbReference type="SAM" id="MobiDB-lite"/>
    </source>
</evidence>
<dbReference type="SMART" id="SM00326">
    <property type="entry name" value="SH3"/>
    <property type="match status" value="1"/>
</dbReference>
<dbReference type="Pfam" id="PF00018">
    <property type="entry name" value="SH3_1"/>
    <property type="match status" value="1"/>
</dbReference>
<dbReference type="Gene3D" id="1.20.900.10">
    <property type="entry name" value="Dbl homology (DH) domain"/>
    <property type="match status" value="1"/>
</dbReference>
<keyword evidence="5" id="KW-0344">Guanine-nucleotide releasing factor</keyword>
<dbReference type="Gene3D" id="2.30.30.40">
    <property type="entry name" value="SH3 Domains"/>
    <property type="match status" value="1"/>
</dbReference>
<evidence type="ECO:0000313" key="14">
    <source>
        <dbReference type="RefSeq" id="XP_013779976.1"/>
    </source>
</evidence>
<keyword evidence="4" id="KW-0597">Phosphoprotein</keyword>
<dbReference type="PROSITE" id="PS50010">
    <property type="entry name" value="DH_2"/>
    <property type="match status" value="1"/>
</dbReference>
<dbReference type="Pfam" id="PF13716">
    <property type="entry name" value="CRAL_TRIO_2"/>
    <property type="match status" value="1"/>
</dbReference>
<dbReference type="Pfam" id="PF22697">
    <property type="entry name" value="SOS1_NGEF_PH"/>
    <property type="match status" value="1"/>
</dbReference>
<dbReference type="InterPro" id="IPR051336">
    <property type="entry name" value="RhoGEF_Guanine_NuclExch_SF"/>
</dbReference>
<proteinExistence type="inferred from homology"/>
<evidence type="ECO:0000256" key="1">
    <source>
        <dbReference type="ARBA" id="ARBA00004496"/>
    </source>
</evidence>
<organism evidence="13 14">
    <name type="scientific">Limulus polyphemus</name>
    <name type="common">Atlantic horseshoe crab</name>
    <dbReference type="NCBI Taxonomy" id="6850"/>
    <lineage>
        <taxon>Eukaryota</taxon>
        <taxon>Metazoa</taxon>
        <taxon>Ecdysozoa</taxon>
        <taxon>Arthropoda</taxon>
        <taxon>Chelicerata</taxon>
        <taxon>Merostomata</taxon>
        <taxon>Xiphosura</taxon>
        <taxon>Limulidae</taxon>
        <taxon>Limulus</taxon>
    </lineage>
</organism>